<dbReference type="AlphaFoldDB" id="A0A1I4C292"/>
<dbReference type="EMBL" id="FOTC01000001">
    <property type="protein sequence ID" value="SFK75188.1"/>
    <property type="molecule type" value="Genomic_DNA"/>
</dbReference>
<keyword evidence="3" id="KW-0503">Monooxygenase</keyword>
<proteinExistence type="predicted"/>
<dbReference type="CDD" id="cd01097">
    <property type="entry name" value="Tetrahydromethanopterin_reductase"/>
    <property type="match status" value="1"/>
</dbReference>
<evidence type="ECO:0000256" key="1">
    <source>
        <dbReference type="ARBA" id="ARBA00023002"/>
    </source>
</evidence>
<protein>
    <submittedName>
        <fullName evidence="3">Flavin-dependent oxidoreductase, luciferase family (Includes alkanesulfonate monooxygenase SsuD and methylene tetrahydromethanopterin reductase)</fullName>
    </submittedName>
</protein>
<dbReference type="Proteomes" id="UP000199607">
    <property type="component" value="Unassembled WGS sequence"/>
</dbReference>
<keyword evidence="4" id="KW-1185">Reference proteome</keyword>
<dbReference type="PANTHER" id="PTHR43244">
    <property type="match status" value="1"/>
</dbReference>
<sequence length="328" mass="35035">MTHGVLLPGVTDVVTPDFAKRLESLGYDTVWTGELWGTDAFVHLSHVAHHTDDIGLGTAIVNVFSRSPAVLASAAATLQSTTDRELRLGVGTSTPKAIEDLHGESFDRPARRIHETVELVKAYTSGGDERVEYDGELFDVADFPPLDADVPLYVAALGPANRRATGHVADGWIPHMIPFSQLSEAFEVVADAAREAGRDPDDISVAPYVPSAVSDDAAAATKAVKGHIAYYVGSGEGYRKSVAQTFPEEADAVAEAWRDGNRGDARDAVTDEMVSELGVAGTPEDAREQFREVAALETIDEPIVVIPAQADEELTKGTVEELSPEQMG</sequence>
<dbReference type="GO" id="GO:0004497">
    <property type="term" value="F:monooxygenase activity"/>
    <property type="evidence" value="ECO:0007669"/>
    <property type="project" value="UniProtKB-KW"/>
</dbReference>
<dbReference type="Gene3D" id="3.20.20.30">
    <property type="entry name" value="Luciferase-like domain"/>
    <property type="match status" value="1"/>
</dbReference>
<dbReference type="InterPro" id="IPR036661">
    <property type="entry name" value="Luciferase-like_sf"/>
</dbReference>
<accession>A0A1I4C292</accession>
<reference evidence="4" key="1">
    <citation type="submission" date="2016-10" db="EMBL/GenBank/DDBJ databases">
        <authorList>
            <person name="Varghese N."/>
            <person name="Submissions S."/>
        </authorList>
    </citation>
    <scope>NUCLEOTIDE SEQUENCE [LARGE SCALE GENOMIC DNA]</scope>
    <source>
        <strain evidence="4">CGMCC 1.7738</strain>
    </source>
</reference>
<organism evidence="3 4">
    <name type="scientific">Halogranum rubrum</name>
    <dbReference type="NCBI Taxonomy" id="553466"/>
    <lineage>
        <taxon>Archaea</taxon>
        <taxon>Methanobacteriati</taxon>
        <taxon>Methanobacteriota</taxon>
        <taxon>Stenosarchaea group</taxon>
        <taxon>Halobacteria</taxon>
        <taxon>Halobacteriales</taxon>
        <taxon>Haloferacaceae</taxon>
    </lineage>
</organism>
<dbReference type="SUPFAM" id="SSF51679">
    <property type="entry name" value="Bacterial luciferase-like"/>
    <property type="match status" value="1"/>
</dbReference>
<dbReference type="RefSeq" id="WP_089866248.1">
    <property type="nucleotide sequence ID" value="NZ_FOTC01000001.1"/>
</dbReference>
<dbReference type="STRING" id="553466.SAMN04487950_0917"/>
<keyword evidence="1" id="KW-0560">Oxidoreductase</keyword>
<dbReference type="Pfam" id="PF00296">
    <property type="entry name" value="Bac_luciferase"/>
    <property type="match status" value="1"/>
</dbReference>
<dbReference type="GO" id="GO:0016705">
    <property type="term" value="F:oxidoreductase activity, acting on paired donors, with incorporation or reduction of molecular oxygen"/>
    <property type="evidence" value="ECO:0007669"/>
    <property type="project" value="InterPro"/>
</dbReference>
<dbReference type="InterPro" id="IPR050564">
    <property type="entry name" value="F420-G6PD/mer"/>
</dbReference>
<evidence type="ECO:0000313" key="4">
    <source>
        <dbReference type="Proteomes" id="UP000199607"/>
    </source>
</evidence>
<feature type="domain" description="Luciferase-like" evidence="2">
    <location>
        <begin position="17"/>
        <end position="295"/>
    </location>
</feature>
<evidence type="ECO:0000313" key="3">
    <source>
        <dbReference type="EMBL" id="SFK75188.1"/>
    </source>
</evidence>
<dbReference type="InterPro" id="IPR011251">
    <property type="entry name" value="Luciferase-like_dom"/>
</dbReference>
<name>A0A1I4C292_9EURY</name>
<gene>
    <name evidence="3" type="ORF">SAMN04487950_0917</name>
</gene>
<dbReference type="PANTHER" id="PTHR43244:SF1">
    <property type="entry name" value="5,10-METHYLENETETRAHYDROMETHANOPTERIN REDUCTASE"/>
    <property type="match status" value="1"/>
</dbReference>
<evidence type="ECO:0000259" key="2">
    <source>
        <dbReference type="Pfam" id="PF00296"/>
    </source>
</evidence>